<dbReference type="Pfam" id="PF05168">
    <property type="entry name" value="HEPN"/>
    <property type="match status" value="1"/>
</dbReference>
<dbReference type="InterPro" id="IPR007842">
    <property type="entry name" value="HEPN_dom"/>
</dbReference>
<dbReference type="Proteomes" id="UP001196980">
    <property type="component" value="Unassembled WGS sequence"/>
</dbReference>
<evidence type="ECO:0000313" key="2">
    <source>
        <dbReference type="EMBL" id="MBV6340155.1"/>
    </source>
</evidence>
<comment type="caution">
    <text evidence="2">The sequence shown here is derived from an EMBL/GenBank/DDBJ whole genome shotgun (WGS) entry which is preliminary data.</text>
</comment>
<name>A0ABS6RU56_9BACT</name>
<gene>
    <name evidence="2" type="ORF">HWQ67_01025</name>
</gene>
<organism evidence="2 3">
    <name type="scientific">Candidatus Magnetobacterium casense</name>
    <dbReference type="NCBI Taxonomy" id="1455061"/>
    <lineage>
        <taxon>Bacteria</taxon>
        <taxon>Pseudomonadati</taxon>
        <taxon>Nitrospirota</taxon>
        <taxon>Thermodesulfovibrionia</taxon>
        <taxon>Thermodesulfovibrionales</taxon>
        <taxon>Candidatus Magnetobacteriaceae</taxon>
        <taxon>Candidatus Magnetobacterium</taxon>
    </lineage>
</organism>
<reference evidence="2 3" key="1">
    <citation type="journal article" date="2020" name="J Geophys Res Biogeosci">
        <title>Magnetotaxis as an Adaptation to Enable Bacterial Shuttling of Microbial Sulfur and Sulfur Cycling Across Aquatic Oxic#Anoxic Interfaces.</title>
        <authorList>
            <person name="Li J."/>
            <person name="Liu P."/>
            <person name="Wang J."/>
            <person name="Roberts A.P."/>
            <person name="Pan Y."/>
        </authorList>
    </citation>
    <scope>NUCLEOTIDE SEQUENCE [LARGE SCALE GENOMIC DNA]</scope>
    <source>
        <strain evidence="2 3">MYR-1_YQ</strain>
    </source>
</reference>
<dbReference type="RefSeq" id="WP_218250777.1">
    <property type="nucleotide sequence ID" value="NZ_JABXWD010000009.1"/>
</dbReference>
<keyword evidence="3" id="KW-1185">Reference proteome</keyword>
<feature type="domain" description="HEPN" evidence="1">
    <location>
        <begin position="1"/>
        <end position="78"/>
    </location>
</feature>
<dbReference type="PROSITE" id="PS50910">
    <property type="entry name" value="HEPN"/>
    <property type="match status" value="1"/>
</dbReference>
<dbReference type="SUPFAM" id="SSF81593">
    <property type="entry name" value="Nucleotidyltransferase substrate binding subunit/domain"/>
    <property type="match status" value="1"/>
</dbReference>
<protein>
    <submittedName>
        <fullName evidence="2">HEPN domain-containing protein</fullName>
    </submittedName>
</protein>
<evidence type="ECO:0000313" key="3">
    <source>
        <dbReference type="Proteomes" id="UP001196980"/>
    </source>
</evidence>
<evidence type="ECO:0000259" key="1">
    <source>
        <dbReference type="PROSITE" id="PS50910"/>
    </source>
</evidence>
<dbReference type="Gene3D" id="1.20.120.330">
    <property type="entry name" value="Nucleotidyltransferases domain 2"/>
    <property type="match status" value="1"/>
</dbReference>
<proteinExistence type="predicted"/>
<dbReference type="EMBL" id="JABXWD010000009">
    <property type="protein sequence ID" value="MBV6340155.1"/>
    <property type="molecule type" value="Genomic_DNA"/>
</dbReference>
<sequence>MTEAEEALQVAQHLFEKEDYSYSLFFGHIAIEKISKTVYVNNRKEHAPFTHNLSKHSRACRDFSIITSKGKTYRNDLF</sequence>
<accession>A0ABS6RU56</accession>